<evidence type="ECO:0000256" key="1">
    <source>
        <dbReference type="SAM" id="Phobius"/>
    </source>
</evidence>
<keyword evidence="3" id="KW-1185">Reference proteome</keyword>
<feature type="transmembrane region" description="Helical" evidence="1">
    <location>
        <begin position="66"/>
        <end position="84"/>
    </location>
</feature>
<name>A0A9X4LYI9_9ACTN</name>
<dbReference type="Proteomes" id="UP001152755">
    <property type="component" value="Unassembled WGS sequence"/>
</dbReference>
<reference evidence="2" key="1">
    <citation type="submission" date="2022-08" db="EMBL/GenBank/DDBJ databases">
        <title>Genome analysis of Corynebacteriales strain.</title>
        <authorList>
            <person name="Lee S.D."/>
        </authorList>
    </citation>
    <scope>NUCLEOTIDE SEQUENCE</scope>
    <source>
        <strain evidence="2">D3-21</strain>
    </source>
</reference>
<dbReference type="AlphaFoldDB" id="A0A9X4LYI9"/>
<feature type="transmembrane region" description="Helical" evidence="1">
    <location>
        <begin position="42"/>
        <end position="60"/>
    </location>
</feature>
<dbReference type="InterPro" id="IPR024341">
    <property type="entry name" value="DUF2631"/>
</dbReference>
<sequence>MASKQLEHPTLEDAVKASKVDPVDEPSVGWGWHGHATKTFKFFGWFFAAFLLLMIIGNQHGHVEDLYLIGFAILLVVILVWDSVRKRSKWNR</sequence>
<keyword evidence="1" id="KW-1133">Transmembrane helix</keyword>
<proteinExistence type="predicted"/>
<dbReference type="Pfam" id="PF10939">
    <property type="entry name" value="DUF2631"/>
    <property type="match status" value="1"/>
</dbReference>
<dbReference type="RefSeq" id="WP_277832904.1">
    <property type="nucleotide sequence ID" value="NZ_JAAIVF010000003.1"/>
</dbReference>
<gene>
    <name evidence="2" type="ORF">NVS88_05245</name>
</gene>
<comment type="caution">
    <text evidence="2">The sequence shown here is derived from an EMBL/GenBank/DDBJ whole genome shotgun (WGS) entry which is preliminary data.</text>
</comment>
<protein>
    <submittedName>
        <fullName evidence="2">DUF2631 domain-containing protein</fullName>
    </submittedName>
</protein>
<evidence type="ECO:0000313" key="2">
    <source>
        <dbReference type="EMBL" id="MDG3013961.1"/>
    </source>
</evidence>
<accession>A0A9X4LYI9</accession>
<organism evidence="2 3">
    <name type="scientific">Speluncibacter jeojiensis</name>
    <dbReference type="NCBI Taxonomy" id="2710754"/>
    <lineage>
        <taxon>Bacteria</taxon>
        <taxon>Bacillati</taxon>
        <taxon>Actinomycetota</taxon>
        <taxon>Actinomycetes</taxon>
        <taxon>Mycobacteriales</taxon>
        <taxon>Speluncibacteraceae</taxon>
        <taxon>Speluncibacter</taxon>
    </lineage>
</organism>
<dbReference type="EMBL" id="JANRHA010000002">
    <property type="protein sequence ID" value="MDG3013961.1"/>
    <property type="molecule type" value="Genomic_DNA"/>
</dbReference>
<keyword evidence="1" id="KW-0812">Transmembrane</keyword>
<keyword evidence="1" id="KW-0472">Membrane</keyword>
<evidence type="ECO:0000313" key="3">
    <source>
        <dbReference type="Proteomes" id="UP001152755"/>
    </source>
</evidence>